<accession>A0A3A8E824</accession>
<name>A0A3A8E824_9GAMM</name>
<keyword evidence="2" id="KW-1185">Reference proteome</keyword>
<reference evidence="1 2" key="1">
    <citation type="submission" date="2018-09" db="EMBL/GenBank/DDBJ databases">
        <title>The draft genome of Acinetobacter spp. strains.</title>
        <authorList>
            <person name="Qin J."/>
            <person name="Feng Y."/>
            <person name="Zong Z."/>
        </authorList>
    </citation>
    <scope>NUCLEOTIDE SEQUENCE [LARGE SCALE GENOMIC DNA]</scope>
    <source>
        <strain evidence="1 2">WCHAc060012</strain>
    </source>
</reference>
<evidence type="ECO:0000313" key="2">
    <source>
        <dbReference type="Proteomes" id="UP000282388"/>
    </source>
</evidence>
<protein>
    <submittedName>
        <fullName evidence="1">Uncharacterized protein</fullName>
    </submittedName>
</protein>
<evidence type="ECO:0000313" key="1">
    <source>
        <dbReference type="EMBL" id="RKG30957.1"/>
    </source>
</evidence>
<dbReference type="EMBL" id="RAXV01000019">
    <property type="protein sequence ID" value="RKG30957.1"/>
    <property type="molecule type" value="Genomic_DNA"/>
</dbReference>
<proteinExistence type="predicted"/>
<comment type="caution">
    <text evidence="1">The sequence shown here is derived from an EMBL/GenBank/DDBJ whole genome shotgun (WGS) entry which is preliminary data.</text>
</comment>
<gene>
    <name evidence="1" type="ORF">D7V32_09880</name>
</gene>
<dbReference type="Proteomes" id="UP000282388">
    <property type="component" value="Unassembled WGS sequence"/>
</dbReference>
<sequence length="67" mass="7862">MAQFNPYCLRDNLYLKFRISVNKVTIIAINVTNKRAFYKKQQQAMPLYFFKTNLRNKIPADMTSAGI</sequence>
<dbReference type="AlphaFoldDB" id="A0A3A8E824"/>
<organism evidence="1 2">
    <name type="scientific">Acinetobacter tianfuensis</name>
    <dbReference type="NCBI Taxonomy" id="2419603"/>
    <lineage>
        <taxon>Bacteria</taxon>
        <taxon>Pseudomonadati</taxon>
        <taxon>Pseudomonadota</taxon>
        <taxon>Gammaproteobacteria</taxon>
        <taxon>Moraxellales</taxon>
        <taxon>Moraxellaceae</taxon>
        <taxon>Acinetobacter</taxon>
    </lineage>
</organism>